<keyword evidence="2" id="KW-1185">Reference proteome</keyword>
<organism evidence="1 2">
    <name type="scientific">Aromia moschata</name>
    <dbReference type="NCBI Taxonomy" id="1265417"/>
    <lineage>
        <taxon>Eukaryota</taxon>
        <taxon>Metazoa</taxon>
        <taxon>Ecdysozoa</taxon>
        <taxon>Arthropoda</taxon>
        <taxon>Hexapoda</taxon>
        <taxon>Insecta</taxon>
        <taxon>Pterygota</taxon>
        <taxon>Neoptera</taxon>
        <taxon>Endopterygota</taxon>
        <taxon>Coleoptera</taxon>
        <taxon>Polyphaga</taxon>
        <taxon>Cucujiformia</taxon>
        <taxon>Chrysomeloidea</taxon>
        <taxon>Cerambycidae</taxon>
        <taxon>Cerambycinae</taxon>
        <taxon>Callichromatini</taxon>
        <taxon>Aromia</taxon>
    </lineage>
</organism>
<proteinExistence type="predicted"/>
<protein>
    <submittedName>
        <fullName evidence="1">Uncharacterized protein</fullName>
    </submittedName>
</protein>
<dbReference type="EMBL" id="JAPWTK010000327">
    <property type="protein sequence ID" value="KAJ8942430.1"/>
    <property type="molecule type" value="Genomic_DNA"/>
</dbReference>
<comment type="caution">
    <text evidence="1">The sequence shown here is derived from an EMBL/GenBank/DDBJ whole genome shotgun (WGS) entry which is preliminary data.</text>
</comment>
<gene>
    <name evidence="1" type="ORF">NQ318_007104</name>
</gene>
<accession>A0AAV8XVD4</accession>
<reference evidence="1" key="1">
    <citation type="journal article" date="2023" name="Insect Mol. Biol.">
        <title>Genome sequencing provides insights into the evolution of gene families encoding plant cell wall-degrading enzymes in longhorned beetles.</title>
        <authorList>
            <person name="Shin N.R."/>
            <person name="Okamura Y."/>
            <person name="Kirsch R."/>
            <person name="Pauchet Y."/>
        </authorList>
    </citation>
    <scope>NUCLEOTIDE SEQUENCE</scope>
    <source>
        <strain evidence="1">AMC_N1</strain>
    </source>
</reference>
<name>A0AAV8XVD4_9CUCU</name>
<evidence type="ECO:0000313" key="1">
    <source>
        <dbReference type="EMBL" id="KAJ8942430.1"/>
    </source>
</evidence>
<dbReference type="Proteomes" id="UP001162162">
    <property type="component" value="Unassembled WGS sequence"/>
</dbReference>
<sequence length="64" mass="7815">MLHNVRDETYHRLGCCQQLRPYKLQIVHNLNEDDFDRRAEFCEGMTETCNKNNIKICKSKYFFR</sequence>
<dbReference type="AlphaFoldDB" id="A0AAV8XVD4"/>
<evidence type="ECO:0000313" key="2">
    <source>
        <dbReference type="Proteomes" id="UP001162162"/>
    </source>
</evidence>